<organism evidence="6 7">
    <name type="scientific">Cirrhinus mrigala</name>
    <name type="common">Mrigala</name>
    <dbReference type="NCBI Taxonomy" id="683832"/>
    <lineage>
        <taxon>Eukaryota</taxon>
        <taxon>Metazoa</taxon>
        <taxon>Chordata</taxon>
        <taxon>Craniata</taxon>
        <taxon>Vertebrata</taxon>
        <taxon>Euteleostomi</taxon>
        <taxon>Actinopterygii</taxon>
        <taxon>Neopterygii</taxon>
        <taxon>Teleostei</taxon>
        <taxon>Ostariophysi</taxon>
        <taxon>Cypriniformes</taxon>
        <taxon>Cyprinidae</taxon>
        <taxon>Labeoninae</taxon>
        <taxon>Labeonini</taxon>
        <taxon>Cirrhinus</taxon>
    </lineage>
</organism>
<dbReference type="Gene3D" id="3.30.420.10">
    <property type="entry name" value="Ribonuclease H-like superfamily/Ribonuclease H"/>
    <property type="match status" value="1"/>
</dbReference>
<dbReference type="InterPro" id="IPR043502">
    <property type="entry name" value="DNA/RNA_pol_sf"/>
</dbReference>
<feature type="coiled-coil region" evidence="2">
    <location>
        <begin position="174"/>
        <end position="214"/>
    </location>
</feature>
<dbReference type="GO" id="GO:0006259">
    <property type="term" value="P:DNA metabolic process"/>
    <property type="evidence" value="ECO:0007669"/>
    <property type="project" value="UniProtKB-ARBA"/>
</dbReference>
<dbReference type="SUPFAM" id="SSF53098">
    <property type="entry name" value="Ribonuclease H-like"/>
    <property type="match status" value="1"/>
</dbReference>
<dbReference type="PANTHER" id="PTHR47331:SF3">
    <property type="match status" value="1"/>
</dbReference>
<dbReference type="InterPro" id="IPR041588">
    <property type="entry name" value="Integrase_H2C2"/>
</dbReference>
<dbReference type="InterPro" id="IPR036397">
    <property type="entry name" value="RNaseH_sf"/>
</dbReference>
<evidence type="ECO:0000256" key="2">
    <source>
        <dbReference type="SAM" id="Coils"/>
    </source>
</evidence>
<dbReference type="Proteomes" id="UP001529510">
    <property type="component" value="Unassembled WGS sequence"/>
</dbReference>
<dbReference type="InterPro" id="IPR012337">
    <property type="entry name" value="RNaseH-like_sf"/>
</dbReference>
<evidence type="ECO:0000259" key="5">
    <source>
        <dbReference type="PROSITE" id="PS50994"/>
    </source>
</evidence>
<feature type="region of interest" description="Disordered" evidence="3">
    <location>
        <begin position="131"/>
        <end position="171"/>
    </location>
</feature>
<proteinExistence type="predicted"/>
<keyword evidence="1" id="KW-0479">Metal-binding</keyword>
<feature type="domain" description="Integrase catalytic" evidence="5">
    <location>
        <begin position="1566"/>
        <end position="1753"/>
    </location>
</feature>
<dbReference type="Pfam" id="PF18701">
    <property type="entry name" value="DUF5641"/>
    <property type="match status" value="1"/>
</dbReference>
<evidence type="ECO:0000256" key="1">
    <source>
        <dbReference type="PROSITE-ProRule" id="PRU00047"/>
    </source>
</evidence>
<dbReference type="PROSITE" id="PS50994">
    <property type="entry name" value="INTEGRASE"/>
    <property type="match status" value="1"/>
</dbReference>
<evidence type="ECO:0000313" key="7">
    <source>
        <dbReference type="Proteomes" id="UP001529510"/>
    </source>
</evidence>
<keyword evidence="7" id="KW-1185">Reference proteome</keyword>
<dbReference type="InterPro" id="IPR040676">
    <property type="entry name" value="DUF5641"/>
</dbReference>
<evidence type="ECO:0000313" key="6">
    <source>
        <dbReference type="EMBL" id="KAL0151980.1"/>
    </source>
</evidence>
<feature type="domain" description="CCHC-type" evidence="4">
    <location>
        <begin position="595"/>
        <end position="610"/>
    </location>
</feature>
<evidence type="ECO:0000256" key="3">
    <source>
        <dbReference type="SAM" id="MobiDB-lite"/>
    </source>
</evidence>
<evidence type="ECO:0000259" key="4">
    <source>
        <dbReference type="PROSITE" id="PS50158"/>
    </source>
</evidence>
<dbReference type="EMBL" id="JAMKFB020000205">
    <property type="protein sequence ID" value="KAL0151980.1"/>
    <property type="molecule type" value="Genomic_DNA"/>
</dbReference>
<dbReference type="InterPro" id="IPR008042">
    <property type="entry name" value="Retrotrans_Pao"/>
</dbReference>
<dbReference type="Gene3D" id="1.10.340.70">
    <property type="match status" value="1"/>
</dbReference>
<feature type="coiled-coil region" evidence="2">
    <location>
        <begin position="1368"/>
        <end position="1395"/>
    </location>
</feature>
<feature type="compositionally biased region" description="Basic and acidic residues" evidence="3">
    <location>
        <begin position="247"/>
        <end position="258"/>
    </location>
</feature>
<feature type="compositionally biased region" description="Low complexity" evidence="3">
    <location>
        <begin position="154"/>
        <end position="171"/>
    </location>
</feature>
<dbReference type="Pfam" id="PF17921">
    <property type="entry name" value="Integrase_H2C2"/>
    <property type="match status" value="1"/>
</dbReference>
<sequence>MDDADETADSDKDGHKRAVKYTHKALEERLNRQVNLRKAKMAQITIHMNEIDKLKENDENVEKIEQELLTQLNKLYQEFIELHDNVQELLLDEEKGDDQRIWFEPKSSKIGEFVLGTERWIEKVKDANAAKNEDVEPGDSVSEVASTVRKKSRAGSSAGHSVASSATSSSSILRMKEEAEKAALLAKAASLKKKQALQLEEMNLKAKLEELEVQTAIAISDAKLKVYDVRENTGESTQEYFPPKQAVDQRRSRLKKDTDEENSDVQPATRREPKSAVKHVSQNVPKAENSEDSVFQIMKRQNEITQMLVKQQNLSQLPQRDVPIFIGDPLNFRSFMRAFDNAIDSKTENVKDKLFYLEQYTSGEPQDLVKSCGHMRAESGYREARRLLQHHYGDELKIASAYIEKALKWPQIKSEDGKMLNAYALFLTGCHNTMQDVDYMAEMDNPTNMRVIISKLPYKMRESWRNVAYDIHERSGRRARFSDLVEYIDRQAKVKNDPLFGDIQELTAASVAKKSKTPDLKYKKVSPKGSSFVTSVCTEQKKQGEMKKETTPQRDKTSCVVCTFCQKNHALNSCLKFKEQAHKDKIEFLKTKGLCFGCITQGHLSKDCKKRLTCQECSKMHPTILHIPKEMSSKSSSCDENKSRMSTDSVDHETCGYTGAGNSECILAIVPVKIKSKKCDKVVKTYAFIDPGSSATFCTEALMRDLNLKGRKTEILLRTMGQEKPVHSNILSDLEICGLECEDYIDLPRVFTQKEIPVKQENIPQQKDLEKWPYLDQVKLPHLKAEIGVLIGANVHKAIEPWQVINSEGNGPYAIRTALGWIVNGPLRTDVSTESDQMKTSSFTVNRIAVADIETLLVEQFNADFPERNYSDKMEMSQEDRKFMQSVEQSIRYKDGHYCIGLPFKNDPANLPNNRCIAEQRAIGLKRKLSKNLEFYKDYKAFMTDIIDKGYAEKVPSEQLERPDRVWYIPHHGIYHPKKNKIRVVFDCTATYQNSSLNSQLMQGPDLTNTLIGVLNRFRQEPVAVMADIESMFYQVRVPESDADLLRFLWWPEGDLSKPTNGIQDDGAPVRSNFISHNQTIPKSNIHQSGPVIIARKGTNQRTPCILPAKLLLRQLCKDKLGWDQDIPEKQAQKWFVWLKDIEQLCFKPDNFGPTTSARLHHFADASENGYGTASYLLLTNERGEKHCSFVMGKSRVAPLKQITIPRMELTAAVVAAKMDIMLKQELQLQLEDSMFWTDSLTVLQCIENEASRFKTFVANRVSFIREASEPSQWKYVGTSLNPADMASRGIKVENFLKKESWIKGPEFLCKHKSEWPVRPDQAGKVEAELKKSAVVNCLSATGKGKPLEKLIGYYSEWYRLKRAVAWMLRLKEILQHLSNKRRELQAVVSQSEIDPNKQQAHLQTQMFKLKQTLTKKPLSVEDVENAELSLIRYNQRQTFSDEFKSLQRSNHVKRGSPLYKLDPIVQDGILRVGGRLNQSAMPETAKHPAILDKRQHITSLILKDIHENTGHSGRNQILSKLRSKFWVAAANTAIRKLISKCTVCRRLHAKVSDQKMADLPRERLLPDNPPFTHTGVDYFGPFLIKRGRSLVKRYGVLFTCLTIRAVHIEVANSLDTSLCINAIRRFICRRGQVSTMRSDNGTNFIGAERELKEAIQDLDQSKIAEDLVQKGIKWIFNTPAASHQGGVWERQIRTVRKVLNSVLNQQVLDDEGLYTVLCEVEAIINDRPITKASDDPNDLEPLTPNHLLLMKKQPILPPGVFVKEDRYSRRRWRQIQYMADLFWSRWTKEYLPLLQERQKWQKLKRNLIPGDIVLIVDNSAPRNSWIMGRILKTIPDASGITKTCQLDRPVTKLCLLQEAAEE</sequence>
<dbReference type="SUPFAM" id="SSF56672">
    <property type="entry name" value="DNA/RNA polymerases"/>
    <property type="match status" value="1"/>
</dbReference>
<dbReference type="InterPro" id="IPR001584">
    <property type="entry name" value="Integrase_cat-core"/>
</dbReference>
<keyword evidence="2" id="KW-0175">Coiled coil</keyword>
<feature type="coiled-coil region" evidence="2">
    <location>
        <begin position="47"/>
        <end position="74"/>
    </location>
</feature>
<feature type="region of interest" description="Disordered" evidence="3">
    <location>
        <begin position="233"/>
        <end position="291"/>
    </location>
</feature>
<accession>A0ABD0MSK5</accession>
<dbReference type="Pfam" id="PF03564">
    <property type="entry name" value="DUF1759"/>
    <property type="match status" value="1"/>
</dbReference>
<dbReference type="GO" id="GO:0008270">
    <property type="term" value="F:zinc ion binding"/>
    <property type="evidence" value="ECO:0007669"/>
    <property type="project" value="UniProtKB-KW"/>
</dbReference>
<dbReference type="PROSITE" id="PS50158">
    <property type="entry name" value="ZF_CCHC"/>
    <property type="match status" value="1"/>
</dbReference>
<dbReference type="InterPro" id="IPR001878">
    <property type="entry name" value="Znf_CCHC"/>
</dbReference>
<keyword evidence="1" id="KW-0862">Zinc</keyword>
<keyword evidence="1" id="KW-0863">Zinc-finger</keyword>
<comment type="caution">
    <text evidence="6">The sequence shown here is derived from an EMBL/GenBank/DDBJ whole genome shotgun (WGS) entry which is preliminary data.</text>
</comment>
<reference evidence="6 7" key="1">
    <citation type="submission" date="2024-05" db="EMBL/GenBank/DDBJ databases">
        <title>Genome sequencing and assembly of Indian major carp, Cirrhinus mrigala (Hamilton, 1822).</title>
        <authorList>
            <person name="Mohindra V."/>
            <person name="Chowdhury L.M."/>
            <person name="Lal K."/>
            <person name="Jena J.K."/>
        </authorList>
    </citation>
    <scope>NUCLEOTIDE SEQUENCE [LARGE SCALE GENOMIC DNA]</scope>
    <source>
        <strain evidence="6">CM1030</strain>
        <tissue evidence="6">Blood</tissue>
    </source>
</reference>
<dbReference type="InterPro" id="IPR005312">
    <property type="entry name" value="DUF1759"/>
</dbReference>
<name>A0ABD0MSK5_CIRMR</name>
<dbReference type="PANTHER" id="PTHR47331">
    <property type="entry name" value="PHD-TYPE DOMAIN-CONTAINING PROTEIN"/>
    <property type="match status" value="1"/>
</dbReference>
<gene>
    <name evidence="6" type="ORF">M9458_052698</name>
</gene>
<dbReference type="Pfam" id="PF05380">
    <property type="entry name" value="Peptidase_A17"/>
    <property type="match status" value="1"/>
</dbReference>
<protein>
    <submittedName>
        <fullName evidence="6">Uncharacterized protein</fullName>
    </submittedName>
</protein>